<protein>
    <submittedName>
        <fullName evidence="1">Uncharacterized protein</fullName>
    </submittedName>
</protein>
<dbReference type="EMBL" id="CP022743">
    <property type="protein sequence ID" value="ASU34074.1"/>
    <property type="molecule type" value="Genomic_DNA"/>
</dbReference>
<dbReference type="Gene3D" id="2.160.20.120">
    <property type="match status" value="1"/>
</dbReference>
<dbReference type="AlphaFoldDB" id="A0A223NWJ2"/>
<accession>A0A223NWJ2</accession>
<proteinExistence type="predicted"/>
<sequence>MKTSNKLTIAAILLVLVSLVYYDLMLKASYMSGTYKDQFRDFVALNFKDFKSINLGSCTASNIIVEQGPFSVRIEPTADQFVKVSQRDQTLHIETAFPGNYQNSRAEYVLIISCPSLASIAVDSRYMSGDQLVIDTIASADFKWRPSIIRGFTLDSLLITEKHAGSVILQNNKIKGLKAVIGLEEGSGSNMVILKNNEFQDADLHILNKSQLFLHEASIPNLKYQLADSAKLIITGALKKQIIKK</sequence>
<keyword evidence="2" id="KW-1185">Reference proteome</keyword>
<dbReference type="RefSeq" id="WP_094570465.1">
    <property type="nucleotide sequence ID" value="NZ_CP022743.1"/>
</dbReference>
<dbReference type="KEGG" id="muc:MuYL_2184"/>
<organism evidence="1 2">
    <name type="scientific">Mucilaginibacter xinganensis</name>
    <dbReference type="NCBI Taxonomy" id="1234841"/>
    <lineage>
        <taxon>Bacteria</taxon>
        <taxon>Pseudomonadati</taxon>
        <taxon>Bacteroidota</taxon>
        <taxon>Sphingobacteriia</taxon>
        <taxon>Sphingobacteriales</taxon>
        <taxon>Sphingobacteriaceae</taxon>
        <taxon>Mucilaginibacter</taxon>
    </lineage>
</organism>
<dbReference type="OrthoDB" id="850138at2"/>
<gene>
    <name evidence="1" type="ORF">MuYL_2184</name>
</gene>
<name>A0A223NWJ2_9SPHI</name>
<dbReference type="Proteomes" id="UP000215002">
    <property type="component" value="Chromosome"/>
</dbReference>
<evidence type="ECO:0000313" key="1">
    <source>
        <dbReference type="EMBL" id="ASU34074.1"/>
    </source>
</evidence>
<reference evidence="1 2" key="1">
    <citation type="submission" date="2017-08" db="EMBL/GenBank/DDBJ databases">
        <title>Complete genome sequence of Mucilaginibacter sp. strain BJC16-A31.</title>
        <authorList>
            <consortium name="Henan University of Science and Technology"/>
            <person name="You X."/>
        </authorList>
    </citation>
    <scope>NUCLEOTIDE SEQUENCE [LARGE SCALE GENOMIC DNA]</scope>
    <source>
        <strain evidence="1 2">BJC16-A31</strain>
    </source>
</reference>
<evidence type="ECO:0000313" key="2">
    <source>
        <dbReference type="Proteomes" id="UP000215002"/>
    </source>
</evidence>